<dbReference type="RefSeq" id="WP_146682094.1">
    <property type="nucleotide sequence ID" value="NZ_CP019646.1"/>
</dbReference>
<dbReference type="CDD" id="cd00452">
    <property type="entry name" value="KDPG_aldolase"/>
    <property type="match status" value="1"/>
</dbReference>
<evidence type="ECO:0000256" key="5">
    <source>
        <dbReference type="ARBA" id="ARBA00013063"/>
    </source>
</evidence>
<dbReference type="Pfam" id="PF01081">
    <property type="entry name" value="Aldolase"/>
    <property type="match status" value="1"/>
</dbReference>
<dbReference type="InterPro" id="IPR013785">
    <property type="entry name" value="Aldolase_TIM"/>
</dbReference>
<dbReference type="PROSITE" id="PS00160">
    <property type="entry name" value="ALDOLASE_KDPG_KHG_2"/>
    <property type="match status" value="1"/>
</dbReference>
<dbReference type="NCBIfam" id="TIGR01182">
    <property type="entry name" value="eda"/>
    <property type="match status" value="1"/>
</dbReference>
<gene>
    <name evidence="9" type="primary">eda_1</name>
    <name evidence="9" type="ORF">SMSP2_00120</name>
</gene>
<organism evidence="9 10">
    <name type="scientific">Limihaloglobus sulfuriphilus</name>
    <dbReference type="NCBI Taxonomy" id="1851148"/>
    <lineage>
        <taxon>Bacteria</taxon>
        <taxon>Pseudomonadati</taxon>
        <taxon>Planctomycetota</taxon>
        <taxon>Phycisphaerae</taxon>
        <taxon>Sedimentisphaerales</taxon>
        <taxon>Sedimentisphaeraceae</taxon>
        <taxon>Limihaloglobus</taxon>
    </lineage>
</organism>
<dbReference type="KEGG" id="pbas:SMSP2_00120"/>
<name>A0A1Q2MAS3_9BACT</name>
<sequence length="218" mass="23600">MSDVFKEISECRIVATVVVEQADQAHILAQNLLDCGIKCIELTLRTENALSAIETVSRNYPEILVGAGTVLTCEQVERVCQAGARFAVAPGLNPAVVERASQANLPFAPGVCTPSDIEKAVELGCRYLKFFPAEPLGGIKYLKCMAAPYMHKGLRFMPLGGIKDENFMDYLKEDIVFAVGGSWLAPSSLISAGNWEGIKTRCLNAVEKIRNCSSVNGD</sequence>
<dbReference type="Proteomes" id="UP000188181">
    <property type="component" value="Chromosome"/>
</dbReference>
<dbReference type="STRING" id="1851148.SMSP2_00120"/>
<evidence type="ECO:0000256" key="4">
    <source>
        <dbReference type="ARBA" id="ARBA00011233"/>
    </source>
</evidence>
<dbReference type="SUPFAM" id="SSF51569">
    <property type="entry name" value="Aldolase"/>
    <property type="match status" value="1"/>
</dbReference>
<dbReference type="OrthoDB" id="9802667at2"/>
<dbReference type="AlphaFoldDB" id="A0A1Q2MAS3"/>
<accession>A0A1Q2MAS3</accession>
<evidence type="ECO:0000256" key="8">
    <source>
        <dbReference type="ARBA" id="ARBA00023277"/>
    </source>
</evidence>
<evidence type="ECO:0000256" key="2">
    <source>
        <dbReference type="ARBA" id="ARBA00004736"/>
    </source>
</evidence>
<protein>
    <recommendedName>
        <fullName evidence="5">2-dehydro-3-deoxy-phosphogluconate aldolase</fullName>
        <ecNumber evidence="5">4.1.2.14</ecNumber>
    </recommendedName>
</protein>
<evidence type="ECO:0000256" key="1">
    <source>
        <dbReference type="ARBA" id="ARBA00000654"/>
    </source>
</evidence>
<dbReference type="GO" id="GO:0008675">
    <property type="term" value="F:2-dehydro-3-deoxy-phosphogluconate aldolase activity"/>
    <property type="evidence" value="ECO:0007669"/>
    <property type="project" value="UniProtKB-EC"/>
</dbReference>
<evidence type="ECO:0000256" key="6">
    <source>
        <dbReference type="ARBA" id="ARBA00023239"/>
    </source>
</evidence>
<dbReference type="Gene3D" id="3.20.20.70">
    <property type="entry name" value="Aldolase class I"/>
    <property type="match status" value="1"/>
</dbReference>
<keyword evidence="10" id="KW-1185">Reference proteome</keyword>
<dbReference type="InterPro" id="IPR031337">
    <property type="entry name" value="KDPG/KHG_AS_1"/>
</dbReference>
<comment type="subunit">
    <text evidence="4">Homotrimer.</text>
</comment>
<comment type="pathway">
    <text evidence="2">Carbohydrate acid metabolism; 2-dehydro-3-deoxy-D-gluconate degradation; D-glyceraldehyde 3-phosphate and pyruvate from 2-dehydro-3-deoxy-D-gluconate: step 2/2.</text>
</comment>
<keyword evidence="8" id="KW-0119">Carbohydrate metabolism</keyword>
<evidence type="ECO:0000256" key="3">
    <source>
        <dbReference type="ARBA" id="ARBA00006906"/>
    </source>
</evidence>
<keyword evidence="6" id="KW-0456">Lyase</keyword>
<dbReference type="PANTHER" id="PTHR30246">
    <property type="entry name" value="2-KETO-3-DEOXY-6-PHOSPHOGLUCONATE ALDOLASE"/>
    <property type="match status" value="1"/>
</dbReference>
<keyword evidence="7" id="KW-0704">Schiff base</keyword>
<evidence type="ECO:0000256" key="7">
    <source>
        <dbReference type="ARBA" id="ARBA00023270"/>
    </source>
</evidence>
<comment type="similarity">
    <text evidence="3">Belongs to the KHG/KDPG aldolase family.</text>
</comment>
<dbReference type="PROSITE" id="PS00159">
    <property type="entry name" value="ALDOLASE_KDPG_KHG_1"/>
    <property type="match status" value="1"/>
</dbReference>
<evidence type="ECO:0000313" key="10">
    <source>
        <dbReference type="Proteomes" id="UP000188181"/>
    </source>
</evidence>
<dbReference type="EC" id="4.1.2.14" evidence="5"/>
<reference evidence="10" key="1">
    <citation type="submission" date="2017-02" db="EMBL/GenBank/DDBJ databases">
        <title>Comparative genomics and description of representatives of a novel lineage of planctomycetes thriving in anoxic sediments.</title>
        <authorList>
            <person name="Spring S."/>
            <person name="Bunk B."/>
            <person name="Sproer C."/>
        </authorList>
    </citation>
    <scope>NUCLEOTIDE SEQUENCE [LARGE SCALE GENOMIC DNA]</scope>
    <source>
        <strain evidence="10">SM-Chi-D1</strain>
    </source>
</reference>
<dbReference type="InterPro" id="IPR031338">
    <property type="entry name" value="KDPG/KHG_AS_2"/>
</dbReference>
<evidence type="ECO:0000313" key="9">
    <source>
        <dbReference type="EMBL" id="AQQ69786.1"/>
    </source>
</evidence>
<dbReference type="EMBL" id="CP019646">
    <property type="protein sequence ID" value="AQQ69786.1"/>
    <property type="molecule type" value="Genomic_DNA"/>
</dbReference>
<dbReference type="PANTHER" id="PTHR30246:SF1">
    <property type="entry name" value="2-DEHYDRO-3-DEOXY-6-PHOSPHOGALACTONATE ALDOLASE-RELATED"/>
    <property type="match status" value="1"/>
</dbReference>
<proteinExistence type="inferred from homology"/>
<comment type="catalytic activity">
    <reaction evidence="1">
        <text>2-dehydro-3-deoxy-6-phospho-D-gluconate = D-glyceraldehyde 3-phosphate + pyruvate</text>
        <dbReference type="Rhea" id="RHEA:17089"/>
        <dbReference type="ChEBI" id="CHEBI:15361"/>
        <dbReference type="ChEBI" id="CHEBI:57569"/>
        <dbReference type="ChEBI" id="CHEBI:59776"/>
        <dbReference type="EC" id="4.1.2.14"/>
    </reaction>
</comment>
<dbReference type="InterPro" id="IPR000887">
    <property type="entry name" value="Aldlse_KDPG_KHG"/>
</dbReference>